<dbReference type="PANTHER" id="PTHR47039:SF1">
    <property type="entry name" value="INOSITOL POLYPHOSPHATE 5-PHOSPHATASE E"/>
    <property type="match status" value="1"/>
</dbReference>
<sequence>MYNYYDYIYDFTKAMDSRNERYFAFTFMARLTHDNINSADHGIRFGKIRETLSGKLEERMPFMHIYVPNKMRNNFLDMNQNRLTTPFDIHATLRHIITGKHDTTLKYGKSLLQEIPEERSCQSIPVLEHWCSCQSSQAVQDLHQIKPISLFIVDHINQILAKDFSDKCVELTLDRTISAFEQHLSEKHFLVTIAVKPSNALFEATVNMNTETKNMVIVGDVSRINKYGNQSPVLASEARARNLPNGYHGSLLRSDELNHYLPEGRVSIYIVTWNMNSNNGPPDLNPIALPESVVFVADVLVFGIQEAPQGNAIKEWEIDLQKTIGPSHLLYHSTTHGALHLCIFVKRFQKSKFLIWYLSIPEDETYNSRSPCAIPMLKTKGAIGVSFRIFGTSFLFINSHFPAHESQCERRVEEYEKIITSINLPKDYSLLKSRYITSDVSGRFDCVFWFGDLNFRLDSKREDVCHYLSSVECDEMYDNLLEFDQLTQSMAKSTLFRGFAEASQVMFAPTYKFELNSDQYETVLKRVPSFTDRILYRTKRLGHIINYQYKSVPTFQTSDHKPVFALFEAQIRHGRDDIPLNLGLFNREVYIEGLRRRAVEAGRKMCENHDCVVA</sequence>
<evidence type="ECO:0000313" key="3">
    <source>
        <dbReference type="Proteomes" id="UP000759131"/>
    </source>
</evidence>
<evidence type="ECO:0000259" key="1">
    <source>
        <dbReference type="SMART" id="SM00128"/>
    </source>
</evidence>
<gene>
    <name evidence="2" type="ORF">OSB1V03_LOCUS6384</name>
</gene>
<accession>A0A7R9PZP1</accession>
<dbReference type="Proteomes" id="UP000759131">
    <property type="component" value="Unassembled WGS sequence"/>
</dbReference>
<evidence type="ECO:0000313" key="2">
    <source>
        <dbReference type="EMBL" id="CAD7625951.1"/>
    </source>
</evidence>
<dbReference type="InterPro" id="IPR000300">
    <property type="entry name" value="IPPc"/>
</dbReference>
<dbReference type="SUPFAM" id="SSF56219">
    <property type="entry name" value="DNase I-like"/>
    <property type="match status" value="1"/>
</dbReference>
<dbReference type="AlphaFoldDB" id="A0A7R9PZP1"/>
<dbReference type="InterPro" id="IPR004245">
    <property type="entry name" value="DUF229"/>
</dbReference>
<proteinExistence type="predicted"/>
<dbReference type="OrthoDB" id="2248459at2759"/>
<dbReference type="GO" id="GO:0046856">
    <property type="term" value="P:phosphatidylinositol dephosphorylation"/>
    <property type="evidence" value="ECO:0007669"/>
    <property type="project" value="InterPro"/>
</dbReference>
<dbReference type="SMART" id="SM00128">
    <property type="entry name" value="IPPc"/>
    <property type="match status" value="1"/>
</dbReference>
<dbReference type="EMBL" id="CAJPIZ010003460">
    <property type="protein sequence ID" value="CAG2106381.1"/>
    <property type="molecule type" value="Genomic_DNA"/>
</dbReference>
<dbReference type="Pfam" id="PF02995">
    <property type="entry name" value="DUF229"/>
    <property type="match status" value="1"/>
</dbReference>
<dbReference type="GO" id="GO:0016791">
    <property type="term" value="F:phosphatase activity"/>
    <property type="evidence" value="ECO:0007669"/>
    <property type="project" value="InterPro"/>
</dbReference>
<dbReference type="Pfam" id="PF22669">
    <property type="entry name" value="Exo_endo_phos2"/>
    <property type="match status" value="1"/>
</dbReference>
<protein>
    <recommendedName>
        <fullName evidence="1">Inositol polyphosphate-related phosphatase domain-containing protein</fullName>
    </recommendedName>
</protein>
<dbReference type="PANTHER" id="PTHR47039">
    <property type="entry name" value="INOSITOL POLYPHOSPHATE 5-PHOSPHATASE E"/>
    <property type="match status" value="1"/>
</dbReference>
<dbReference type="InterPro" id="IPR053321">
    <property type="entry name" value="IPP-5-Phosphatase_Type_IV"/>
</dbReference>
<dbReference type="EMBL" id="OC858035">
    <property type="protein sequence ID" value="CAD7625951.1"/>
    <property type="molecule type" value="Genomic_DNA"/>
</dbReference>
<name>A0A7R9PZP1_9ACAR</name>
<feature type="domain" description="Inositol polyphosphate-related phosphatase" evidence="1">
    <location>
        <begin position="264"/>
        <end position="575"/>
    </location>
</feature>
<dbReference type="Gene3D" id="3.60.10.10">
    <property type="entry name" value="Endonuclease/exonuclease/phosphatase"/>
    <property type="match status" value="1"/>
</dbReference>
<keyword evidence="3" id="KW-1185">Reference proteome</keyword>
<reference evidence="2" key="1">
    <citation type="submission" date="2020-11" db="EMBL/GenBank/DDBJ databases">
        <authorList>
            <person name="Tran Van P."/>
        </authorList>
    </citation>
    <scope>NUCLEOTIDE SEQUENCE</scope>
</reference>
<dbReference type="InterPro" id="IPR036691">
    <property type="entry name" value="Endo/exonu/phosph_ase_sf"/>
</dbReference>
<organism evidence="2">
    <name type="scientific">Medioppia subpectinata</name>
    <dbReference type="NCBI Taxonomy" id="1979941"/>
    <lineage>
        <taxon>Eukaryota</taxon>
        <taxon>Metazoa</taxon>
        <taxon>Ecdysozoa</taxon>
        <taxon>Arthropoda</taxon>
        <taxon>Chelicerata</taxon>
        <taxon>Arachnida</taxon>
        <taxon>Acari</taxon>
        <taxon>Acariformes</taxon>
        <taxon>Sarcoptiformes</taxon>
        <taxon>Oribatida</taxon>
        <taxon>Brachypylina</taxon>
        <taxon>Oppioidea</taxon>
        <taxon>Oppiidae</taxon>
        <taxon>Medioppia</taxon>
    </lineage>
</organism>